<dbReference type="GO" id="GO:0032544">
    <property type="term" value="P:plastid translation"/>
    <property type="evidence" value="ECO:0007669"/>
    <property type="project" value="TreeGrafter"/>
</dbReference>
<dbReference type="CDD" id="cd23709">
    <property type="entry name" value="Psrp5_CTD"/>
    <property type="match status" value="1"/>
</dbReference>
<dbReference type="PANTHER" id="PTHR34678:SF1">
    <property type="entry name" value="LARGE RIBOSOMAL SUBUNIT PROTEIN CL37"/>
    <property type="match status" value="1"/>
</dbReference>
<keyword evidence="3" id="KW-1185">Reference proteome</keyword>
<name>A0AAV5L628_9ROSI</name>
<evidence type="ECO:0000256" key="1">
    <source>
        <dbReference type="SAM" id="MobiDB-lite"/>
    </source>
</evidence>
<reference evidence="2 3" key="1">
    <citation type="journal article" date="2021" name="Commun. Biol.">
        <title>The genome of Shorea leprosula (Dipterocarpaceae) highlights the ecological relevance of drought in aseasonal tropical rainforests.</title>
        <authorList>
            <person name="Ng K.K.S."/>
            <person name="Kobayashi M.J."/>
            <person name="Fawcett J.A."/>
            <person name="Hatakeyama M."/>
            <person name="Paape T."/>
            <person name="Ng C.H."/>
            <person name="Ang C.C."/>
            <person name="Tnah L.H."/>
            <person name="Lee C.T."/>
            <person name="Nishiyama T."/>
            <person name="Sese J."/>
            <person name="O'Brien M.J."/>
            <person name="Copetti D."/>
            <person name="Mohd Noor M.I."/>
            <person name="Ong R.C."/>
            <person name="Putra M."/>
            <person name="Sireger I.Z."/>
            <person name="Indrioko S."/>
            <person name="Kosugi Y."/>
            <person name="Izuno A."/>
            <person name="Isagi Y."/>
            <person name="Lee S.L."/>
            <person name="Shimizu K.K."/>
        </authorList>
    </citation>
    <scope>NUCLEOTIDE SEQUENCE [LARGE SCALE GENOMIC DNA]</scope>
    <source>
        <strain evidence="2">214</strain>
    </source>
</reference>
<sequence>MIASFLSGLSKSLSRPESAKMALLCFSPPPILSSSLSPSSTPTFPMVAAQLSRLQIKPIDPRLKSFNGVIVGTQSVFPKRFPKTVKASSAIDGASASDAGEPPSETKDEAVAVDKLPLESKVQQRQEQQLRMKLAKKIRLRRKRLLRKRKMRKKGRWPPSKMKKLKNV</sequence>
<evidence type="ECO:0000313" key="3">
    <source>
        <dbReference type="Proteomes" id="UP001054252"/>
    </source>
</evidence>
<dbReference type="EMBL" id="BPVZ01000097">
    <property type="protein sequence ID" value="GKV32713.1"/>
    <property type="molecule type" value="Genomic_DNA"/>
</dbReference>
<feature type="compositionally biased region" description="Basic and acidic residues" evidence="1">
    <location>
        <begin position="104"/>
        <end position="130"/>
    </location>
</feature>
<dbReference type="AlphaFoldDB" id="A0AAV5L628"/>
<feature type="compositionally biased region" description="Basic residues" evidence="1">
    <location>
        <begin position="133"/>
        <end position="168"/>
    </location>
</feature>
<organism evidence="2 3">
    <name type="scientific">Rubroshorea leprosula</name>
    <dbReference type="NCBI Taxonomy" id="152421"/>
    <lineage>
        <taxon>Eukaryota</taxon>
        <taxon>Viridiplantae</taxon>
        <taxon>Streptophyta</taxon>
        <taxon>Embryophyta</taxon>
        <taxon>Tracheophyta</taxon>
        <taxon>Spermatophyta</taxon>
        <taxon>Magnoliopsida</taxon>
        <taxon>eudicotyledons</taxon>
        <taxon>Gunneridae</taxon>
        <taxon>Pentapetalae</taxon>
        <taxon>rosids</taxon>
        <taxon>malvids</taxon>
        <taxon>Malvales</taxon>
        <taxon>Dipterocarpaceae</taxon>
        <taxon>Rubroshorea</taxon>
    </lineage>
</organism>
<dbReference type="PANTHER" id="PTHR34678">
    <property type="entry name" value="50S RIBOSOMAL PROTEIN 5, CHLOROPLASTIC"/>
    <property type="match status" value="1"/>
</dbReference>
<evidence type="ECO:0008006" key="4">
    <source>
        <dbReference type="Google" id="ProtNLM"/>
    </source>
</evidence>
<feature type="compositionally biased region" description="Low complexity" evidence="1">
    <location>
        <begin position="87"/>
        <end position="100"/>
    </location>
</feature>
<feature type="region of interest" description="Disordered" evidence="1">
    <location>
        <begin position="87"/>
        <end position="168"/>
    </location>
</feature>
<dbReference type="GO" id="GO:0009535">
    <property type="term" value="C:chloroplast thylakoid membrane"/>
    <property type="evidence" value="ECO:0007669"/>
    <property type="project" value="TreeGrafter"/>
</dbReference>
<proteinExistence type="predicted"/>
<comment type="caution">
    <text evidence="2">The sequence shown here is derived from an EMBL/GenBank/DDBJ whole genome shotgun (WGS) entry which is preliminary data.</text>
</comment>
<accession>A0AAV5L628</accession>
<dbReference type="InterPro" id="IPR040307">
    <property type="entry name" value="Ribosomal_cL37"/>
</dbReference>
<gene>
    <name evidence="2" type="ORF">SLEP1_g41300</name>
</gene>
<evidence type="ECO:0000313" key="2">
    <source>
        <dbReference type="EMBL" id="GKV32713.1"/>
    </source>
</evidence>
<dbReference type="Proteomes" id="UP001054252">
    <property type="component" value="Unassembled WGS sequence"/>
</dbReference>
<protein>
    <recommendedName>
        <fullName evidence="4">50S ribosomal protein 5, chloroplastic</fullName>
    </recommendedName>
</protein>